<dbReference type="EMBL" id="FN554974">
    <property type="protein sequence ID" value="CBH18267.1"/>
    <property type="molecule type" value="Genomic_DNA"/>
</dbReference>
<evidence type="ECO:0000313" key="2">
    <source>
        <dbReference type="Proteomes" id="UP000002316"/>
    </source>
</evidence>
<dbReference type="Proteomes" id="UP000002316">
    <property type="component" value="Chromosome 11"/>
</dbReference>
<protein>
    <submittedName>
        <fullName evidence="1">Uncharacterized protein</fullName>
    </submittedName>
</protein>
<accession>D0A9B6</accession>
<proteinExistence type="predicted"/>
<sequence length="99" mass="11559">MCAHLRASYIRPTSWLQTLCLLHTCCFKEMKSCLLFLYLMLPSVDPPQVQKLKVSSFFSFRSLSLSLSLPPSFFLSFRLKLYLNLHLLINLFSFSGYLR</sequence>
<gene>
    <name evidence="1" type="ORF">TbgDal_XI13860</name>
</gene>
<dbReference type="AlphaFoldDB" id="D0A9B6"/>
<name>D0A9B6_TRYB9</name>
<organism evidence="1 2">
    <name type="scientific">Trypanosoma brucei gambiense (strain MHOM/CI/86/DAL972)</name>
    <dbReference type="NCBI Taxonomy" id="679716"/>
    <lineage>
        <taxon>Eukaryota</taxon>
        <taxon>Discoba</taxon>
        <taxon>Euglenozoa</taxon>
        <taxon>Kinetoplastea</taxon>
        <taxon>Metakinetoplastina</taxon>
        <taxon>Trypanosomatida</taxon>
        <taxon>Trypanosomatidae</taxon>
        <taxon>Trypanosoma</taxon>
    </lineage>
</organism>
<reference evidence="2" key="1">
    <citation type="journal article" date="2010" name="PLoS Negl. Trop. Dis.">
        <title>The genome sequence of Trypanosoma brucei gambiense, causative agent of chronic human african trypanosomiasis.</title>
        <authorList>
            <person name="Jackson A.P."/>
            <person name="Sanders M."/>
            <person name="Berry A."/>
            <person name="McQuillan J."/>
            <person name="Aslett M.A."/>
            <person name="Quail M.A."/>
            <person name="Chukualim B."/>
            <person name="Capewell P."/>
            <person name="MacLeod A."/>
            <person name="Melville S.E."/>
            <person name="Gibson W."/>
            <person name="Barry J.D."/>
            <person name="Berriman M."/>
            <person name="Hertz-Fowler C."/>
        </authorList>
    </citation>
    <scope>NUCLEOTIDE SEQUENCE [LARGE SCALE GENOMIC DNA]</scope>
    <source>
        <strain evidence="2">MHOM/CI/86/DAL972</strain>
    </source>
</reference>
<dbReference type="KEGG" id="tbg:TbgDal_XI13860"/>
<dbReference type="RefSeq" id="XP_011780531.1">
    <property type="nucleotide sequence ID" value="XM_011782229.1"/>
</dbReference>
<dbReference type="GeneID" id="23866560"/>
<evidence type="ECO:0000313" key="1">
    <source>
        <dbReference type="EMBL" id="CBH18267.1"/>
    </source>
</evidence>